<organism evidence="4 5">
    <name type="scientific">Streptomyces thermolineatus</name>
    <dbReference type="NCBI Taxonomy" id="44033"/>
    <lineage>
        <taxon>Bacteria</taxon>
        <taxon>Bacillati</taxon>
        <taxon>Actinomycetota</taxon>
        <taxon>Actinomycetes</taxon>
        <taxon>Kitasatosporales</taxon>
        <taxon>Streptomycetaceae</taxon>
        <taxon>Streptomyces</taxon>
    </lineage>
</organism>
<proteinExistence type="predicted"/>
<evidence type="ECO:0000256" key="1">
    <source>
        <dbReference type="ARBA" id="ARBA00023002"/>
    </source>
</evidence>
<dbReference type="EMBL" id="BAAATA010000024">
    <property type="protein sequence ID" value="GAA2498248.1"/>
    <property type="molecule type" value="Genomic_DNA"/>
</dbReference>
<evidence type="ECO:0000313" key="5">
    <source>
        <dbReference type="Proteomes" id="UP001501358"/>
    </source>
</evidence>
<comment type="caution">
    <text evidence="4">The sequence shown here is derived from an EMBL/GenBank/DDBJ whole genome shotgun (WGS) entry which is preliminary data.</text>
</comment>
<dbReference type="Pfam" id="PF01613">
    <property type="entry name" value="Flavin_Reduct"/>
    <property type="match status" value="1"/>
</dbReference>
<dbReference type="InterPro" id="IPR012349">
    <property type="entry name" value="Split_barrel_FMN-bd"/>
</dbReference>
<evidence type="ECO:0000313" key="4">
    <source>
        <dbReference type="EMBL" id="GAA2498248.1"/>
    </source>
</evidence>
<evidence type="ECO:0000256" key="2">
    <source>
        <dbReference type="SAM" id="MobiDB-lite"/>
    </source>
</evidence>
<feature type="domain" description="Flavin reductase like" evidence="3">
    <location>
        <begin position="26"/>
        <end position="166"/>
    </location>
</feature>
<protein>
    <recommendedName>
        <fullName evidence="3">Flavin reductase like domain-containing protein</fullName>
    </recommendedName>
</protein>
<evidence type="ECO:0000259" key="3">
    <source>
        <dbReference type="SMART" id="SM00903"/>
    </source>
</evidence>
<feature type="region of interest" description="Disordered" evidence="2">
    <location>
        <begin position="158"/>
        <end position="215"/>
    </location>
</feature>
<keyword evidence="5" id="KW-1185">Reference proteome</keyword>
<dbReference type="SMART" id="SM00903">
    <property type="entry name" value="Flavin_Reduct"/>
    <property type="match status" value="1"/>
</dbReference>
<dbReference type="InterPro" id="IPR050268">
    <property type="entry name" value="NADH-dep_flavin_reductase"/>
</dbReference>
<dbReference type="PANTHER" id="PTHR30466">
    <property type="entry name" value="FLAVIN REDUCTASE"/>
    <property type="match status" value="1"/>
</dbReference>
<reference evidence="4 5" key="1">
    <citation type="journal article" date="2019" name="Int. J. Syst. Evol. Microbiol.">
        <title>The Global Catalogue of Microorganisms (GCM) 10K type strain sequencing project: providing services to taxonomists for standard genome sequencing and annotation.</title>
        <authorList>
            <consortium name="The Broad Institute Genomics Platform"/>
            <consortium name="The Broad Institute Genome Sequencing Center for Infectious Disease"/>
            <person name="Wu L."/>
            <person name="Ma J."/>
        </authorList>
    </citation>
    <scope>NUCLEOTIDE SEQUENCE [LARGE SCALE GENOMIC DNA]</scope>
    <source>
        <strain evidence="4 5">JCM 6307</strain>
    </source>
</reference>
<dbReference type="Gene3D" id="2.30.110.10">
    <property type="entry name" value="Electron Transport, Fmn-binding Protein, Chain A"/>
    <property type="match status" value="1"/>
</dbReference>
<accession>A0ABN3MBK3</accession>
<dbReference type="InterPro" id="IPR002563">
    <property type="entry name" value="Flavin_Rdtase-like_dom"/>
</dbReference>
<dbReference type="PANTHER" id="PTHR30466:SF1">
    <property type="entry name" value="FMN REDUCTASE (NADH) RUTF"/>
    <property type="match status" value="1"/>
</dbReference>
<dbReference type="RefSeq" id="WP_344384431.1">
    <property type="nucleotide sequence ID" value="NZ_BAAATA010000024.1"/>
</dbReference>
<feature type="compositionally biased region" description="Low complexity" evidence="2">
    <location>
        <begin position="171"/>
        <end position="192"/>
    </location>
</feature>
<gene>
    <name evidence="4" type="ORF">GCM10010406_38510</name>
</gene>
<keyword evidence="1" id="KW-0560">Oxidoreductase</keyword>
<name>A0ABN3MBK3_9ACTN</name>
<dbReference type="SUPFAM" id="SSF50475">
    <property type="entry name" value="FMN-binding split barrel"/>
    <property type="match status" value="1"/>
</dbReference>
<sequence>MSRNITPPRAQETANVAGETILRRTLRRHAAGVTIITVAGPAGFTATSFTSVSLEPPLVSFCVASAASVAGAVQRADRFAVHLLGSDDAELADRFARSGVDRFAGTAGAYEPDGLPILTAAPAWLSARTVARHRAGDHVLVVGAVDGGGVRREAPALLRHDGAYATTKRLPSSPSSSSSSSGEDPGAAARAGRYGDGGSTPPVRSARPVRTGRRE</sequence>
<dbReference type="Proteomes" id="UP001501358">
    <property type="component" value="Unassembled WGS sequence"/>
</dbReference>